<dbReference type="GO" id="GO:0005975">
    <property type="term" value="P:carbohydrate metabolic process"/>
    <property type="evidence" value="ECO:0007669"/>
    <property type="project" value="InterPro"/>
</dbReference>
<dbReference type="InterPro" id="IPR000254">
    <property type="entry name" value="CBD"/>
</dbReference>
<evidence type="ECO:0000313" key="4">
    <source>
        <dbReference type="Proteomes" id="UP000076722"/>
    </source>
</evidence>
<keyword evidence="4" id="KW-1185">Reference proteome</keyword>
<name>A0A164N6H3_9AGAM</name>
<dbReference type="GO" id="GO:0030248">
    <property type="term" value="F:cellulose binding"/>
    <property type="evidence" value="ECO:0007669"/>
    <property type="project" value="InterPro"/>
</dbReference>
<dbReference type="InterPro" id="IPR035971">
    <property type="entry name" value="CBD_sf"/>
</dbReference>
<dbReference type="SMART" id="SM00236">
    <property type="entry name" value="fCBD"/>
    <property type="match status" value="1"/>
</dbReference>
<dbReference type="PROSITE" id="PS51164">
    <property type="entry name" value="CBM1_2"/>
    <property type="match status" value="1"/>
</dbReference>
<dbReference type="AlphaFoldDB" id="A0A164N6H3"/>
<gene>
    <name evidence="3" type="ORF">SISNIDRAFT_419656</name>
</gene>
<organism evidence="3 4">
    <name type="scientific">Sistotremastrum niveocremeum HHB9708</name>
    <dbReference type="NCBI Taxonomy" id="1314777"/>
    <lineage>
        <taxon>Eukaryota</taxon>
        <taxon>Fungi</taxon>
        <taxon>Dikarya</taxon>
        <taxon>Basidiomycota</taxon>
        <taxon>Agaricomycotina</taxon>
        <taxon>Agaricomycetes</taxon>
        <taxon>Sistotremastrales</taxon>
        <taxon>Sistotremastraceae</taxon>
        <taxon>Sertulicium</taxon>
        <taxon>Sertulicium niveocremeum</taxon>
    </lineage>
</organism>
<proteinExistence type="predicted"/>
<dbReference type="EMBL" id="KV419450">
    <property type="protein sequence ID" value="KZS87400.1"/>
    <property type="molecule type" value="Genomic_DNA"/>
</dbReference>
<dbReference type="SUPFAM" id="SSF57180">
    <property type="entry name" value="Cellulose-binding domain"/>
    <property type="match status" value="1"/>
</dbReference>
<keyword evidence="1" id="KW-0732">Signal</keyword>
<evidence type="ECO:0000313" key="3">
    <source>
        <dbReference type="EMBL" id="KZS87400.1"/>
    </source>
</evidence>
<sequence>MLTPSLRHSPCYKTLTSTIGSTLKPCSTTLDCTPTTVPITSLYSVTTACPTFTTAPPSYTITTIPPTQTPYGQCGGIGWTGYSVCANPYSCVDIDPYYSEVCQVI</sequence>
<reference evidence="3 4" key="1">
    <citation type="journal article" date="2016" name="Mol. Biol. Evol.">
        <title>Comparative Genomics of Early-Diverging Mushroom-Forming Fungi Provides Insights into the Origins of Lignocellulose Decay Capabilities.</title>
        <authorList>
            <person name="Nagy L.G."/>
            <person name="Riley R."/>
            <person name="Tritt A."/>
            <person name="Adam C."/>
            <person name="Daum C."/>
            <person name="Floudas D."/>
            <person name="Sun H."/>
            <person name="Yadav J.S."/>
            <person name="Pangilinan J."/>
            <person name="Larsson K.H."/>
            <person name="Matsuura K."/>
            <person name="Barry K."/>
            <person name="Labutti K."/>
            <person name="Kuo R."/>
            <person name="Ohm R.A."/>
            <person name="Bhattacharya S.S."/>
            <person name="Shirouzu T."/>
            <person name="Yoshinaga Y."/>
            <person name="Martin F.M."/>
            <person name="Grigoriev I.V."/>
            <person name="Hibbett D.S."/>
        </authorList>
    </citation>
    <scope>NUCLEOTIDE SEQUENCE [LARGE SCALE GENOMIC DNA]</scope>
    <source>
        <strain evidence="3 4">HHB9708</strain>
    </source>
</reference>
<protein>
    <recommendedName>
        <fullName evidence="2">CBM1 domain-containing protein</fullName>
    </recommendedName>
</protein>
<evidence type="ECO:0000259" key="2">
    <source>
        <dbReference type="PROSITE" id="PS51164"/>
    </source>
</evidence>
<dbReference type="GO" id="GO:0005576">
    <property type="term" value="C:extracellular region"/>
    <property type="evidence" value="ECO:0007669"/>
    <property type="project" value="InterPro"/>
</dbReference>
<dbReference type="Proteomes" id="UP000076722">
    <property type="component" value="Unassembled WGS sequence"/>
</dbReference>
<dbReference type="Pfam" id="PF00734">
    <property type="entry name" value="CBM_1"/>
    <property type="match status" value="1"/>
</dbReference>
<accession>A0A164N6H3</accession>
<dbReference type="OrthoDB" id="2119228at2759"/>
<evidence type="ECO:0000256" key="1">
    <source>
        <dbReference type="ARBA" id="ARBA00022729"/>
    </source>
</evidence>
<feature type="domain" description="CBM1" evidence="2">
    <location>
        <begin position="66"/>
        <end position="102"/>
    </location>
</feature>